<dbReference type="InterPro" id="IPR007278">
    <property type="entry name" value="DUF397"/>
</dbReference>
<dbReference type="RefSeq" id="WP_075131702.1">
    <property type="nucleotide sequence ID" value="NZ_MSIF01000002.1"/>
</dbReference>
<feature type="domain" description="DUF397" evidence="1">
    <location>
        <begin position="14"/>
        <end position="63"/>
    </location>
</feature>
<dbReference type="Pfam" id="PF04149">
    <property type="entry name" value="DUF397"/>
    <property type="match status" value="1"/>
</dbReference>
<evidence type="ECO:0000259" key="1">
    <source>
        <dbReference type="Pfam" id="PF04149"/>
    </source>
</evidence>
<protein>
    <recommendedName>
        <fullName evidence="1">DUF397 domain-containing protein</fullName>
    </recommendedName>
</protein>
<dbReference type="Proteomes" id="UP000185696">
    <property type="component" value="Unassembled WGS sequence"/>
</dbReference>
<keyword evidence="3" id="KW-1185">Reference proteome</keyword>
<comment type="caution">
    <text evidence="2">The sequence shown here is derived from an EMBL/GenBank/DDBJ whole genome shotgun (WGS) entry which is preliminary data.</text>
</comment>
<dbReference type="OrthoDB" id="3697313at2"/>
<sequence length="67" mass="6957">MRALPDISALDTVTWRKASFSNPDNACVEVGRPAAPVVGIRDSKAPHAGRLVLTPAAFGSLLGLLTS</sequence>
<reference evidence="2 3" key="1">
    <citation type="submission" date="2016-12" db="EMBL/GenBank/DDBJ databases">
        <title>The draft genome sequence of Actinophytocola xinjiangensis.</title>
        <authorList>
            <person name="Wang W."/>
            <person name="Yuan L."/>
        </authorList>
    </citation>
    <scope>NUCLEOTIDE SEQUENCE [LARGE SCALE GENOMIC DNA]</scope>
    <source>
        <strain evidence="2 3">CGMCC 4.4663</strain>
    </source>
</reference>
<accession>A0A7Z0WPZ1</accession>
<name>A0A7Z0WPZ1_9PSEU</name>
<organism evidence="2 3">
    <name type="scientific">Actinophytocola xinjiangensis</name>
    <dbReference type="NCBI Taxonomy" id="485602"/>
    <lineage>
        <taxon>Bacteria</taxon>
        <taxon>Bacillati</taxon>
        <taxon>Actinomycetota</taxon>
        <taxon>Actinomycetes</taxon>
        <taxon>Pseudonocardiales</taxon>
        <taxon>Pseudonocardiaceae</taxon>
    </lineage>
</organism>
<proteinExistence type="predicted"/>
<dbReference type="EMBL" id="MSIF01000002">
    <property type="protein sequence ID" value="OLF12794.1"/>
    <property type="molecule type" value="Genomic_DNA"/>
</dbReference>
<evidence type="ECO:0000313" key="2">
    <source>
        <dbReference type="EMBL" id="OLF12794.1"/>
    </source>
</evidence>
<gene>
    <name evidence="2" type="ORF">BLA60_05865</name>
</gene>
<evidence type="ECO:0000313" key="3">
    <source>
        <dbReference type="Proteomes" id="UP000185696"/>
    </source>
</evidence>
<dbReference type="AlphaFoldDB" id="A0A7Z0WPZ1"/>